<proteinExistence type="predicted"/>
<dbReference type="AlphaFoldDB" id="A0A9P5PPU8"/>
<comment type="caution">
    <text evidence="2">The sequence shown here is derived from an EMBL/GenBank/DDBJ whole genome shotgun (WGS) entry which is preliminary data.</text>
</comment>
<evidence type="ECO:0000313" key="2">
    <source>
        <dbReference type="EMBL" id="KAF9067042.1"/>
    </source>
</evidence>
<name>A0A9P5PPU8_9AGAR</name>
<sequence length="265" mass="29286">MTPEDQAKFQFLARTAYSNTIGTILNSTAYGFAILGILIATRLLGFTGTVILEDIIGFVQITGGLEQPEVADPPFILVIMQSNSLSIQVMLNDIVICWRAWVLFPHSKFWKILLAVCVIGNIGVNFADCIEDILTSDAELAGSVVILDWMGIAFSLLTNMLATTLIGWKTWAYYQTMRETPVWKSSQARNILLLFVESGALFLILQIYALVGELGGSFDSTNQNFSLAETVGRDLLTVLYPIAMMILIWSHNSPITETIHLTAQL</sequence>
<gene>
    <name evidence="2" type="ORF">BDP27DRAFT_1365154</name>
</gene>
<keyword evidence="3" id="KW-1185">Reference proteome</keyword>
<keyword evidence="1" id="KW-0472">Membrane</keyword>
<reference evidence="2" key="1">
    <citation type="submission" date="2020-11" db="EMBL/GenBank/DDBJ databases">
        <authorList>
            <consortium name="DOE Joint Genome Institute"/>
            <person name="Ahrendt S."/>
            <person name="Riley R."/>
            <person name="Andreopoulos W."/>
            <person name="Labutti K."/>
            <person name="Pangilinan J."/>
            <person name="Ruiz-Duenas F.J."/>
            <person name="Barrasa J.M."/>
            <person name="Sanchez-Garcia M."/>
            <person name="Camarero S."/>
            <person name="Miyauchi S."/>
            <person name="Serrano A."/>
            <person name="Linde D."/>
            <person name="Babiker R."/>
            <person name="Drula E."/>
            <person name="Ayuso-Fernandez I."/>
            <person name="Pacheco R."/>
            <person name="Padilla G."/>
            <person name="Ferreira P."/>
            <person name="Barriuso J."/>
            <person name="Kellner H."/>
            <person name="Castanera R."/>
            <person name="Alfaro M."/>
            <person name="Ramirez L."/>
            <person name="Pisabarro A.G."/>
            <person name="Kuo A."/>
            <person name="Tritt A."/>
            <person name="Lipzen A."/>
            <person name="He G."/>
            <person name="Yan M."/>
            <person name="Ng V."/>
            <person name="Cullen D."/>
            <person name="Martin F."/>
            <person name="Rosso M.-N."/>
            <person name="Henrissat B."/>
            <person name="Hibbett D."/>
            <person name="Martinez A.T."/>
            <person name="Grigoriev I.V."/>
        </authorList>
    </citation>
    <scope>NUCLEOTIDE SEQUENCE</scope>
    <source>
        <strain evidence="2">AH 40177</strain>
    </source>
</reference>
<keyword evidence="1" id="KW-1133">Transmembrane helix</keyword>
<protein>
    <submittedName>
        <fullName evidence="2">Uncharacterized protein</fullName>
    </submittedName>
</protein>
<feature type="transmembrane region" description="Helical" evidence="1">
    <location>
        <begin position="191"/>
        <end position="211"/>
    </location>
</feature>
<organism evidence="2 3">
    <name type="scientific">Rhodocollybia butyracea</name>
    <dbReference type="NCBI Taxonomy" id="206335"/>
    <lineage>
        <taxon>Eukaryota</taxon>
        <taxon>Fungi</taxon>
        <taxon>Dikarya</taxon>
        <taxon>Basidiomycota</taxon>
        <taxon>Agaricomycotina</taxon>
        <taxon>Agaricomycetes</taxon>
        <taxon>Agaricomycetidae</taxon>
        <taxon>Agaricales</taxon>
        <taxon>Marasmiineae</taxon>
        <taxon>Omphalotaceae</taxon>
        <taxon>Rhodocollybia</taxon>
    </lineage>
</organism>
<evidence type="ECO:0000256" key="1">
    <source>
        <dbReference type="SAM" id="Phobius"/>
    </source>
</evidence>
<feature type="transmembrane region" description="Helical" evidence="1">
    <location>
        <begin position="231"/>
        <end position="249"/>
    </location>
</feature>
<evidence type="ECO:0000313" key="3">
    <source>
        <dbReference type="Proteomes" id="UP000772434"/>
    </source>
</evidence>
<feature type="transmembrane region" description="Helical" evidence="1">
    <location>
        <begin position="147"/>
        <end position="171"/>
    </location>
</feature>
<keyword evidence="1" id="KW-0812">Transmembrane</keyword>
<dbReference type="OrthoDB" id="2744793at2759"/>
<dbReference type="EMBL" id="JADNRY010000078">
    <property type="protein sequence ID" value="KAF9067042.1"/>
    <property type="molecule type" value="Genomic_DNA"/>
</dbReference>
<accession>A0A9P5PPU8</accession>
<dbReference type="Proteomes" id="UP000772434">
    <property type="component" value="Unassembled WGS sequence"/>
</dbReference>
<feature type="transmembrane region" description="Helical" evidence="1">
    <location>
        <begin position="29"/>
        <end position="52"/>
    </location>
</feature>